<feature type="compositionally biased region" description="Low complexity" evidence="1">
    <location>
        <begin position="271"/>
        <end position="283"/>
    </location>
</feature>
<dbReference type="EnsemblPlants" id="OGLUM11G13480.1">
    <property type="protein sequence ID" value="OGLUM11G13480.1"/>
    <property type="gene ID" value="OGLUM11G13480"/>
</dbReference>
<dbReference type="PANTHER" id="PTHR36766">
    <property type="entry name" value="PLANT BROAD-SPECTRUM MILDEW RESISTANCE PROTEIN RPW8"/>
    <property type="match status" value="1"/>
</dbReference>
<feature type="compositionally biased region" description="Polar residues" evidence="1">
    <location>
        <begin position="290"/>
        <end position="303"/>
    </location>
</feature>
<dbReference type="AlphaFoldDB" id="A0A0E0BJ72"/>
<dbReference type="Gene3D" id="3.80.10.10">
    <property type="entry name" value="Ribonuclease Inhibitor"/>
    <property type="match status" value="2"/>
</dbReference>
<proteinExistence type="predicted"/>
<accession>A0A0E0BJ72</accession>
<reference evidence="2" key="2">
    <citation type="submission" date="2018-05" db="EMBL/GenBank/DDBJ databases">
        <title>OgluRS3 (Oryza glumaepatula Reference Sequence Version 3).</title>
        <authorList>
            <person name="Zhang J."/>
            <person name="Kudrna D."/>
            <person name="Lee S."/>
            <person name="Talag J."/>
            <person name="Welchert J."/>
            <person name="Wing R.A."/>
        </authorList>
    </citation>
    <scope>NUCLEOTIDE SEQUENCE [LARGE SCALE GENOMIC DNA]</scope>
</reference>
<keyword evidence="3" id="KW-1185">Reference proteome</keyword>
<name>A0A0E0BJ72_9ORYZ</name>
<evidence type="ECO:0000256" key="1">
    <source>
        <dbReference type="SAM" id="MobiDB-lite"/>
    </source>
</evidence>
<protein>
    <recommendedName>
        <fullName evidence="4">Leucine-rich repeat-containing N-terminal plant-type domain-containing protein</fullName>
    </recommendedName>
</protein>
<sequence>MMELFGCNVIGIIPAGGTFRDLYIYSCNGLHTIRTQPSLLNLKLSNCPKLGALGSMPKLDELSIQKCPNLTSVGPLPELTTLHTNDYLADEMLFSLLDHLPLLDNLSIWSNRMTDIHTIPALHNLIELRIWMCPGLTELPTLTSLSKLEIWDCPDLSEVGSFPSLTTLSLCNTPLKDEVLYNLLNDHPWLNCISIICATMTNLSLEPQRLSSLRKLRLSCANLQYCDGLSGLTFLEEIKIWGCPKLPIHSLLPRQLQSALDLRDAPDHGEATSSTSATATRSTLARKDSGITSAAVSSSTLRVTTREHCRPSSTLSSRGSAASHGYSAASASTIRGGARGSCSSL</sequence>
<evidence type="ECO:0000313" key="3">
    <source>
        <dbReference type="Proteomes" id="UP000026961"/>
    </source>
</evidence>
<reference evidence="2" key="1">
    <citation type="submission" date="2015-04" db="UniProtKB">
        <authorList>
            <consortium name="EnsemblPlants"/>
        </authorList>
    </citation>
    <scope>IDENTIFICATION</scope>
</reference>
<feature type="compositionally biased region" description="Low complexity" evidence="1">
    <location>
        <begin position="312"/>
        <end position="332"/>
    </location>
</feature>
<dbReference type="InterPro" id="IPR032675">
    <property type="entry name" value="LRR_dom_sf"/>
</dbReference>
<dbReference type="SUPFAM" id="SSF52047">
    <property type="entry name" value="RNI-like"/>
    <property type="match status" value="1"/>
</dbReference>
<feature type="region of interest" description="Disordered" evidence="1">
    <location>
        <begin position="262"/>
        <end position="345"/>
    </location>
</feature>
<evidence type="ECO:0008006" key="4">
    <source>
        <dbReference type="Google" id="ProtNLM"/>
    </source>
</evidence>
<organism evidence="2">
    <name type="scientific">Oryza glumipatula</name>
    <dbReference type="NCBI Taxonomy" id="40148"/>
    <lineage>
        <taxon>Eukaryota</taxon>
        <taxon>Viridiplantae</taxon>
        <taxon>Streptophyta</taxon>
        <taxon>Embryophyta</taxon>
        <taxon>Tracheophyta</taxon>
        <taxon>Spermatophyta</taxon>
        <taxon>Magnoliopsida</taxon>
        <taxon>Liliopsida</taxon>
        <taxon>Poales</taxon>
        <taxon>Poaceae</taxon>
        <taxon>BOP clade</taxon>
        <taxon>Oryzoideae</taxon>
        <taxon>Oryzeae</taxon>
        <taxon>Oryzinae</taxon>
        <taxon>Oryza</taxon>
    </lineage>
</organism>
<dbReference type="PANTHER" id="PTHR36766:SF70">
    <property type="entry name" value="DISEASE RESISTANCE PROTEIN RGA4"/>
    <property type="match status" value="1"/>
</dbReference>
<dbReference type="Gramene" id="OGLUM11G13480.1">
    <property type="protein sequence ID" value="OGLUM11G13480.1"/>
    <property type="gene ID" value="OGLUM11G13480"/>
</dbReference>
<dbReference type="HOGENOM" id="CLU_805050_0_0_1"/>
<dbReference type="Proteomes" id="UP000026961">
    <property type="component" value="Chromosome 11"/>
</dbReference>
<evidence type="ECO:0000313" key="2">
    <source>
        <dbReference type="EnsemblPlants" id="OGLUM11G13480.1"/>
    </source>
</evidence>